<feature type="domain" description="Rv2525c-like glycoside hydrolase-like" evidence="1">
    <location>
        <begin position="310"/>
        <end position="464"/>
    </location>
</feature>
<keyword evidence="3" id="KW-1185">Reference proteome</keyword>
<proteinExistence type="predicted"/>
<dbReference type="Pfam" id="PF08924">
    <property type="entry name" value="Rv2525c_GlyHyd-like"/>
    <property type="match status" value="1"/>
</dbReference>
<dbReference type="GO" id="GO:0016787">
    <property type="term" value="F:hydrolase activity"/>
    <property type="evidence" value="ECO:0007669"/>
    <property type="project" value="UniProtKB-KW"/>
</dbReference>
<evidence type="ECO:0000259" key="1">
    <source>
        <dbReference type="Pfam" id="PF08924"/>
    </source>
</evidence>
<dbReference type="SUPFAM" id="SSF51445">
    <property type="entry name" value="(Trans)glycosidases"/>
    <property type="match status" value="1"/>
</dbReference>
<evidence type="ECO:0000313" key="3">
    <source>
        <dbReference type="Proteomes" id="UP001629536"/>
    </source>
</evidence>
<dbReference type="EMBL" id="JBFNFH010000006">
    <property type="protein sequence ID" value="MFM1524783.1"/>
    <property type="molecule type" value="Genomic_DNA"/>
</dbReference>
<reference evidence="2 3" key="1">
    <citation type="journal article" date="2024" name="Front. Microbiol.">
        <title>Pangenomic and biochemical analyses of Helcococcus ovis reveal widespread tetracycline resistance and a novel bacterial species, Helcococcus bovis.</title>
        <authorList>
            <person name="Cunha F."/>
            <person name="Zhai Y."/>
            <person name="Casaro S."/>
            <person name="Jones K.L."/>
            <person name="Hernandez M."/>
            <person name="Bisinotto R.S."/>
            <person name="Kariyawasam S."/>
            <person name="Brown M.B."/>
            <person name="Phillips A."/>
            <person name="Jeong K.C."/>
            <person name="Galvao K.N."/>
        </authorList>
    </citation>
    <scope>NUCLEOTIDE SEQUENCE [LARGE SCALE GENOMIC DNA]</scope>
    <source>
        <strain evidence="2 3">KG197</strain>
    </source>
</reference>
<protein>
    <submittedName>
        <fullName evidence="2">Glycoside hydrolase domain-containing protein</fullName>
    </submittedName>
</protein>
<dbReference type="Gene3D" id="3.20.20.80">
    <property type="entry name" value="Glycosidases"/>
    <property type="match status" value="1"/>
</dbReference>
<dbReference type="InterPro" id="IPR015020">
    <property type="entry name" value="Rv2525c-like_Glyco_Hydro-like"/>
</dbReference>
<dbReference type="CDD" id="cd06418">
    <property type="entry name" value="GH25_BacA-like"/>
    <property type="match status" value="1"/>
</dbReference>
<evidence type="ECO:0000313" key="2">
    <source>
        <dbReference type="EMBL" id="MFM1524783.1"/>
    </source>
</evidence>
<name>A0ABW9F715_9FIRM</name>
<sequence>MDLMVLETQQWLNKTYGQDNRYEKVKENGKTGWPIIDALTLALQIELGIQNTATNFGPTTIRLFKQKFPNGIKQQNDNDKSKSNIYSIIQGALWCKGYSTGSHITQNFYSGTGNAIIELKSDMGLGGDSTVTVDIMDSLLSMKQFVLLWRYGGSEGVRYIQQKLNRDYPEYLGIIPTDGLYGREMNTALIKVLQAEQGFSPDEATGYFGNGTKSRLKVLTEDNYESYLDVFKVAYYALHCLGYGAGPSEDKWTFAFAQALNSFQTDYGLEVIPKLNVNTWMSLLTSRGNPDRKVVACDTRFEITDELLKKLKSDGYEIVGRYLTGGDFKEIRDGELERIVNGGMKYFPIFQESARKLADFSYEIGLEHGRKASNAALEKGVPSTVIYFAVDMDILDYQIDSHIIPYFRGINQSIDYRYQVGIYASRNVCSRLADAKLSVSSFVSDMSTGFSGNLGFRIPSNWNYDQIYEINGYGGKWDLDKVAYSGRVPALSVVNSFHRDSNYYRPKSPNTSTLNNSISDAIPLIEELEEIYDAYRENALKNIYDHTNLTSQDILDIQSTHLGVLNYLSKDYLDSYKFSTTAAQNLNKKFVNYVIKEHKNLYDKLEKLVGSSREDIKDTIDGKNDFAHLSYTTLCYLTNSIIPDYLSGWGGDLATGAKNIYEYSNAYPNIDKEKLAYSIIGADKNMPSDYLINMNVELEKVECNFTDLCDDADAIGISELIKNKKFSKNILTDSLKEYYNNLNISKRYNQYSRDGLDLRTPELIYKSVKEKFSGFMEKIMFDVFNILVGEASDEDKDLAYKAFGDYIYRKLRDPKFS</sequence>
<dbReference type="Proteomes" id="UP001629536">
    <property type="component" value="Unassembled WGS sequence"/>
</dbReference>
<accession>A0ABW9F715</accession>
<keyword evidence="2" id="KW-0378">Hydrolase</keyword>
<comment type="caution">
    <text evidence="2">The sequence shown here is derived from an EMBL/GenBank/DDBJ whole genome shotgun (WGS) entry which is preliminary data.</text>
</comment>
<dbReference type="InterPro" id="IPR017853">
    <property type="entry name" value="GH"/>
</dbReference>
<organism evidence="2 3">
    <name type="scientific">Helcococcus bovis</name>
    <dbReference type="NCBI Taxonomy" id="3153252"/>
    <lineage>
        <taxon>Bacteria</taxon>
        <taxon>Bacillati</taxon>
        <taxon>Bacillota</taxon>
        <taxon>Tissierellia</taxon>
        <taxon>Tissierellales</taxon>
        <taxon>Peptoniphilaceae</taxon>
        <taxon>Helcococcus</taxon>
    </lineage>
</organism>
<gene>
    <name evidence="2" type="ORF">ABGF40_03770</name>
</gene>
<dbReference type="RefSeq" id="WP_408126485.1">
    <property type="nucleotide sequence ID" value="NZ_JBFNFH010000006.1"/>
</dbReference>